<accession>A0AAD9PDR1</accession>
<sequence length="120" mass="12989">MGLSLCDSWEWREGRLLSYELILKFLIKNHWVYTFGASHLVSMASGKEANTLDTTSVTQGSLSAREYLKPTSTSDMGHSLPLPHIVISADSVKQDPGTASGSEVSSLSCDPTSQLIEVSV</sequence>
<comment type="caution">
    <text evidence="1">The sequence shown here is derived from an EMBL/GenBank/DDBJ whole genome shotgun (WGS) entry which is preliminary data.</text>
</comment>
<evidence type="ECO:0000313" key="2">
    <source>
        <dbReference type="Proteomes" id="UP001209878"/>
    </source>
</evidence>
<protein>
    <submittedName>
        <fullName evidence="1">Uncharacterized protein</fullName>
    </submittedName>
</protein>
<evidence type="ECO:0000313" key="1">
    <source>
        <dbReference type="EMBL" id="KAK2192799.1"/>
    </source>
</evidence>
<dbReference type="AlphaFoldDB" id="A0AAD9PDR1"/>
<keyword evidence="2" id="KW-1185">Reference proteome</keyword>
<gene>
    <name evidence="1" type="ORF">NP493_22g02008</name>
</gene>
<dbReference type="EMBL" id="JAODUO010000022">
    <property type="protein sequence ID" value="KAK2192799.1"/>
    <property type="molecule type" value="Genomic_DNA"/>
</dbReference>
<reference evidence="1" key="1">
    <citation type="journal article" date="2023" name="Mol. Biol. Evol.">
        <title>Third-Generation Sequencing Reveals the Adaptive Role of the Epigenome in Three Deep-Sea Polychaetes.</title>
        <authorList>
            <person name="Perez M."/>
            <person name="Aroh O."/>
            <person name="Sun Y."/>
            <person name="Lan Y."/>
            <person name="Juniper S.K."/>
            <person name="Young C.R."/>
            <person name="Angers B."/>
            <person name="Qian P.Y."/>
        </authorList>
    </citation>
    <scope>NUCLEOTIDE SEQUENCE</scope>
    <source>
        <strain evidence="1">R07B-5</strain>
    </source>
</reference>
<dbReference type="Proteomes" id="UP001209878">
    <property type="component" value="Unassembled WGS sequence"/>
</dbReference>
<proteinExistence type="predicted"/>
<organism evidence="1 2">
    <name type="scientific">Ridgeia piscesae</name>
    <name type="common">Tubeworm</name>
    <dbReference type="NCBI Taxonomy" id="27915"/>
    <lineage>
        <taxon>Eukaryota</taxon>
        <taxon>Metazoa</taxon>
        <taxon>Spiralia</taxon>
        <taxon>Lophotrochozoa</taxon>
        <taxon>Annelida</taxon>
        <taxon>Polychaeta</taxon>
        <taxon>Sedentaria</taxon>
        <taxon>Canalipalpata</taxon>
        <taxon>Sabellida</taxon>
        <taxon>Siboglinidae</taxon>
        <taxon>Ridgeia</taxon>
    </lineage>
</organism>
<name>A0AAD9PDR1_RIDPI</name>